<evidence type="ECO:0000313" key="1">
    <source>
        <dbReference type="EMBL" id="MPC55780.1"/>
    </source>
</evidence>
<gene>
    <name evidence="1" type="ORF">E2C01_049724</name>
</gene>
<sequence length="183" mass="21224">MDNPAWRRPRGRPENSWLPQVNASCWEFLSMGRKPQWRLSRRDRLEWRHRSTESAVRHPSISGHDRLSQRHSCSQLRLPTATGCVWSSRPRPLVRMALWFELPTGLHRGDNFIIVGSRMEYDQCVGEVMWLWMLYTATRESKDRFNSRGFKSPNDDVIISVSCQEAVEVSGNVFHQACPVGGD</sequence>
<keyword evidence="2" id="KW-1185">Reference proteome</keyword>
<evidence type="ECO:0000313" key="2">
    <source>
        <dbReference type="Proteomes" id="UP000324222"/>
    </source>
</evidence>
<protein>
    <submittedName>
        <fullName evidence="1">Uncharacterized protein</fullName>
    </submittedName>
</protein>
<dbReference type="Proteomes" id="UP000324222">
    <property type="component" value="Unassembled WGS sequence"/>
</dbReference>
<proteinExistence type="predicted"/>
<dbReference type="AlphaFoldDB" id="A0A5B7G6C9"/>
<dbReference type="EMBL" id="VSRR010013428">
    <property type="protein sequence ID" value="MPC55780.1"/>
    <property type="molecule type" value="Genomic_DNA"/>
</dbReference>
<comment type="caution">
    <text evidence="1">The sequence shown here is derived from an EMBL/GenBank/DDBJ whole genome shotgun (WGS) entry which is preliminary data.</text>
</comment>
<accession>A0A5B7G6C9</accession>
<organism evidence="1 2">
    <name type="scientific">Portunus trituberculatus</name>
    <name type="common">Swimming crab</name>
    <name type="synonym">Neptunus trituberculatus</name>
    <dbReference type="NCBI Taxonomy" id="210409"/>
    <lineage>
        <taxon>Eukaryota</taxon>
        <taxon>Metazoa</taxon>
        <taxon>Ecdysozoa</taxon>
        <taxon>Arthropoda</taxon>
        <taxon>Crustacea</taxon>
        <taxon>Multicrustacea</taxon>
        <taxon>Malacostraca</taxon>
        <taxon>Eumalacostraca</taxon>
        <taxon>Eucarida</taxon>
        <taxon>Decapoda</taxon>
        <taxon>Pleocyemata</taxon>
        <taxon>Brachyura</taxon>
        <taxon>Eubrachyura</taxon>
        <taxon>Portunoidea</taxon>
        <taxon>Portunidae</taxon>
        <taxon>Portuninae</taxon>
        <taxon>Portunus</taxon>
    </lineage>
</organism>
<name>A0A5B7G6C9_PORTR</name>
<reference evidence="1 2" key="1">
    <citation type="submission" date="2019-05" db="EMBL/GenBank/DDBJ databases">
        <title>Another draft genome of Portunus trituberculatus and its Hox gene families provides insights of decapod evolution.</title>
        <authorList>
            <person name="Jeong J.-H."/>
            <person name="Song I."/>
            <person name="Kim S."/>
            <person name="Choi T."/>
            <person name="Kim D."/>
            <person name="Ryu S."/>
            <person name="Kim W."/>
        </authorList>
    </citation>
    <scope>NUCLEOTIDE SEQUENCE [LARGE SCALE GENOMIC DNA]</scope>
    <source>
        <tissue evidence="1">Muscle</tissue>
    </source>
</reference>